<proteinExistence type="predicted"/>
<feature type="coiled-coil region" evidence="1">
    <location>
        <begin position="102"/>
        <end position="129"/>
    </location>
</feature>
<evidence type="ECO:0000313" key="3">
    <source>
        <dbReference type="Proteomes" id="UP001295684"/>
    </source>
</evidence>
<gene>
    <name evidence="2" type="ORF">ECRASSUSDP1_LOCUS24271</name>
</gene>
<evidence type="ECO:0000313" key="2">
    <source>
        <dbReference type="EMBL" id="CAI2382785.1"/>
    </source>
</evidence>
<dbReference type="AlphaFoldDB" id="A0AAD1Y0Z3"/>
<dbReference type="Proteomes" id="UP001295684">
    <property type="component" value="Unassembled WGS sequence"/>
</dbReference>
<evidence type="ECO:0000256" key="1">
    <source>
        <dbReference type="SAM" id="Coils"/>
    </source>
</evidence>
<accession>A0AAD1Y0Z3</accession>
<dbReference type="EMBL" id="CAMPGE010024980">
    <property type="protein sequence ID" value="CAI2382785.1"/>
    <property type="molecule type" value="Genomic_DNA"/>
</dbReference>
<protein>
    <submittedName>
        <fullName evidence="2">Uncharacterized protein</fullName>
    </submittedName>
</protein>
<keyword evidence="3" id="KW-1185">Reference proteome</keyword>
<name>A0AAD1Y0Z3_EUPCR</name>
<sequence>MNFRHFKRRFFKVWDFLILRKTSLAGLGMIVYLSTRLGNNMEELEENTKQHKIFDPVKAKAQVDVYKEIYNLMDEEESELKRLPSAVSDKEKQKIKDYFSQEKLSQIDKEELERELQRLQVEIDSLEEVKSTHQGFKFLRTTTSKDVFEDALYDKKFDEKFMKDKQNMIGDKPKTI</sequence>
<comment type="caution">
    <text evidence="2">The sequence shown here is derived from an EMBL/GenBank/DDBJ whole genome shotgun (WGS) entry which is preliminary data.</text>
</comment>
<reference evidence="2" key="1">
    <citation type="submission" date="2023-07" db="EMBL/GenBank/DDBJ databases">
        <authorList>
            <consortium name="AG Swart"/>
            <person name="Singh M."/>
            <person name="Singh A."/>
            <person name="Seah K."/>
            <person name="Emmerich C."/>
        </authorList>
    </citation>
    <scope>NUCLEOTIDE SEQUENCE</scope>
    <source>
        <strain evidence="2">DP1</strain>
    </source>
</reference>
<keyword evidence="1" id="KW-0175">Coiled coil</keyword>
<organism evidence="2 3">
    <name type="scientific">Euplotes crassus</name>
    <dbReference type="NCBI Taxonomy" id="5936"/>
    <lineage>
        <taxon>Eukaryota</taxon>
        <taxon>Sar</taxon>
        <taxon>Alveolata</taxon>
        <taxon>Ciliophora</taxon>
        <taxon>Intramacronucleata</taxon>
        <taxon>Spirotrichea</taxon>
        <taxon>Hypotrichia</taxon>
        <taxon>Euplotida</taxon>
        <taxon>Euplotidae</taxon>
        <taxon>Moneuplotes</taxon>
    </lineage>
</organism>